<keyword evidence="4" id="KW-1185">Reference proteome</keyword>
<protein>
    <submittedName>
        <fullName evidence="3">Trehalase</fullName>
    </submittedName>
</protein>
<dbReference type="InterPro" id="IPR018232">
    <property type="entry name" value="Glyco_hydro_37_CS"/>
</dbReference>
<dbReference type="GO" id="GO:0004555">
    <property type="term" value="F:alpha,alpha-trehalase activity"/>
    <property type="evidence" value="ECO:0007669"/>
    <property type="project" value="InterPro"/>
</dbReference>
<gene>
    <name evidence="3" type="ORF">CJ305_06835</name>
</gene>
<dbReference type="RefSeq" id="WP_099645527.1">
    <property type="nucleotide sequence ID" value="NZ_KZ319289.1"/>
</dbReference>
<organism evidence="3 4">
    <name type="scientific">Leeuwenhoekiella nanhaiensis</name>
    <dbReference type="NCBI Taxonomy" id="1655491"/>
    <lineage>
        <taxon>Bacteria</taxon>
        <taxon>Pseudomonadati</taxon>
        <taxon>Bacteroidota</taxon>
        <taxon>Flavobacteriia</taxon>
        <taxon>Flavobacteriales</taxon>
        <taxon>Flavobacteriaceae</taxon>
        <taxon>Leeuwenhoekiella</taxon>
    </lineage>
</organism>
<dbReference type="InterPro" id="IPR008928">
    <property type="entry name" value="6-hairpin_glycosidase_sf"/>
</dbReference>
<dbReference type="PROSITE" id="PS00928">
    <property type="entry name" value="TREHALASE_2"/>
    <property type="match status" value="1"/>
</dbReference>
<dbReference type="Proteomes" id="UP000229433">
    <property type="component" value="Unassembled WGS sequence"/>
</dbReference>
<dbReference type="OrthoDB" id="106887at2"/>
<comment type="caution">
    <text evidence="3">The sequence shown here is derived from an EMBL/GenBank/DDBJ whole genome shotgun (WGS) entry which is preliminary data.</text>
</comment>
<dbReference type="NCBIfam" id="NF009773">
    <property type="entry name" value="PRK13270.1"/>
    <property type="match status" value="1"/>
</dbReference>
<keyword evidence="2" id="KW-0326">Glycosidase</keyword>
<dbReference type="Pfam" id="PF01204">
    <property type="entry name" value="Trehalase"/>
    <property type="match status" value="1"/>
</dbReference>
<dbReference type="SUPFAM" id="SSF48208">
    <property type="entry name" value="Six-hairpin glycosidases"/>
    <property type="match status" value="1"/>
</dbReference>
<reference evidence="3 4" key="1">
    <citation type="submission" date="2017-08" db="EMBL/GenBank/DDBJ databases">
        <title>The whole genome shortgun sequences of strain Leeuwenhoekiella nanhaiensis G18 from the South China Sea.</title>
        <authorList>
            <person name="Liu Q."/>
        </authorList>
    </citation>
    <scope>NUCLEOTIDE SEQUENCE [LARGE SCALE GENOMIC DNA]</scope>
    <source>
        <strain evidence="3 4">G18</strain>
    </source>
</reference>
<dbReference type="InterPro" id="IPR012341">
    <property type="entry name" value="6hp_glycosidase-like_sf"/>
</dbReference>
<evidence type="ECO:0000313" key="4">
    <source>
        <dbReference type="Proteomes" id="UP000229433"/>
    </source>
</evidence>
<evidence type="ECO:0000256" key="2">
    <source>
        <dbReference type="ARBA" id="ARBA00023295"/>
    </source>
</evidence>
<dbReference type="Gene3D" id="1.50.10.10">
    <property type="match status" value="1"/>
</dbReference>
<name>A0A2G1VSE8_9FLAO</name>
<evidence type="ECO:0000313" key="3">
    <source>
        <dbReference type="EMBL" id="PHQ29686.1"/>
    </source>
</evidence>
<dbReference type="PROSITE" id="PS51257">
    <property type="entry name" value="PROKAR_LIPOPROTEIN"/>
    <property type="match status" value="1"/>
</dbReference>
<proteinExistence type="predicted"/>
<dbReference type="PANTHER" id="PTHR23403">
    <property type="entry name" value="TREHALASE"/>
    <property type="match status" value="1"/>
</dbReference>
<keyword evidence="1" id="KW-0378">Hydrolase</keyword>
<dbReference type="GO" id="GO:0005993">
    <property type="term" value="P:trehalose catabolic process"/>
    <property type="evidence" value="ECO:0007669"/>
    <property type="project" value="TreeGrafter"/>
</dbReference>
<dbReference type="InterPro" id="IPR001661">
    <property type="entry name" value="Glyco_hydro_37"/>
</dbReference>
<dbReference type="EMBL" id="NQXA01000003">
    <property type="protein sequence ID" value="PHQ29686.1"/>
    <property type="molecule type" value="Genomic_DNA"/>
</dbReference>
<dbReference type="AlphaFoldDB" id="A0A2G1VSE8"/>
<dbReference type="PRINTS" id="PR00744">
    <property type="entry name" value="GLHYDRLASE37"/>
</dbReference>
<accession>A0A2G1VSE8</accession>
<dbReference type="PANTHER" id="PTHR23403:SF1">
    <property type="entry name" value="TREHALASE"/>
    <property type="match status" value="1"/>
</dbReference>
<sequence>MKTLYSQILAALVILSLSSCKEENKSESVDQQTFDFPKKNENPIDRYGDLLVDVQMQSVFEDGKTFVDCEPLFPADTILARYQSASKETEFDLKAFVLEHFNLPESPTASFTSDTTRTTAEHIKALWPYLKRDADAQENGSRIALPNPYIVPGGRFREVYYWDSFFIMLGLKESGEIKLIENILDNFAYQINTIGFIPNGNRTYYLNRSQPPFFAEMVRLYASTGTEKDIYLKYLEPLEKEYAFWMKGAENLAEGEAAARVVKMPDGSVLNRFYSNRAEPRAESYREDILTAEEATGKSPEAVYLNITAACESGWDFSSRWFSNPDELATIQTTEIIPVDLNALLYNMEEILAVARRFNDDPEGAQKMVEAASARKDAIDAYLWNADQKTYTDYNFKSQSPSETLSLAMVYPLYFKAASPAQAEQVAGVLQRDFLKPGGLVTTLNNNGQQWDSPNGWPPHQWMAVRGLQTYGLNDLAGQISDRWIQLNERVYKRTGKMLEKYNVVDTTLVAGGGEYPNQDGFGWTNGVYLDLKKDSE</sequence>
<evidence type="ECO:0000256" key="1">
    <source>
        <dbReference type="ARBA" id="ARBA00022801"/>
    </source>
</evidence>